<feature type="region of interest" description="Disordered" evidence="1">
    <location>
        <begin position="27"/>
        <end position="81"/>
    </location>
</feature>
<reference evidence="2" key="1">
    <citation type="journal article" date="2013" name="Environ. Microbiol.">
        <title>Microbiota from the distal guts of lean and obese adolescents exhibit partial functional redundancy besides clear differences in community structure.</title>
        <authorList>
            <person name="Ferrer M."/>
            <person name="Ruiz A."/>
            <person name="Lanza F."/>
            <person name="Haange S.B."/>
            <person name="Oberbach A."/>
            <person name="Till H."/>
            <person name="Bargiela R."/>
            <person name="Campoy C."/>
            <person name="Segura M.T."/>
            <person name="Richter M."/>
            <person name="von Bergen M."/>
            <person name="Seifert J."/>
            <person name="Suarez A."/>
        </authorList>
    </citation>
    <scope>NUCLEOTIDE SEQUENCE</scope>
</reference>
<comment type="caution">
    <text evidence="2">The sequence shown here is derived from an EMBL/GenBank/DDBJ whole genome shotgun (WGS) entry which is preliminary data.</text>
</comment>
<evidence type="ECO:0000256" key="1">
    <source>
        <dbReference type="SAM" id="MobiDB-lite"/>
    </source>
</evidence>
<dbReference type="EMBL" id="AJWZ01003754">
    <property type="protein sequence ID" value="EKC67350.1"/>
    <property type="molecule type" value="Genomic_DNA"/>
</dbReference>
<accession>K1TLX7</accession>
<dbReference type="AlphaFoldDB" id="K1TLX7"/>
<organism evidence="2">
    <name type="scientific">human gut metagenome</name>
    <dbReference type="NCBI Taxonomy" id="408170"/>
    <lineage>
        <taxon>unclassified sequences</taxon>
        <taxon>metagenomes</taxon>
        <taxon>organismal metagenomes</taxon>
    </lineage>
</organism>
<sequence>TETTDTSASATAEVLATVPEQAAVQLTQTGTAKETATPEPSAPTATATQSTQAETTITESEAGITTIKTPTAHPEELQTNE</sequence>
<protein>
    <submittedName>
        <fullName evidence="2">Uncharacterized protein</fullName>
    </submittedName>
</protein>
<feature type="compositionally biased region" description="Low complexity" evidence="1">
    <location>
        <begin position="31"/>
        <end position="62"/>
    </location>
</feature>
<evidence type="ECO:0000313" key="2">
    <source>
        <dbReference type="EMBL" id="EKC67350.1"/>
    </source>
</evidence>
<gene>
    <name evidence="2" type="ORF">OBE_05488</name>
</gene>
<feature type="non-terminal residue" evidence="2">
    <location>
        <position position="1"/>
    </location>
</feature>
<name>K1TLX7_9ZZZZ</name>
<proteinExistence type="predicted"/>